<evidence type="ECO:0000313" key="3">
    <source>
        <dbReference type="EMBL" id="OGX90856.1"/>
    </source>
</evidence>
<protein>
    <recommendedName>
        <fullName evidence="5">Short-chain dehydrogenase</fullName>
    </recommendedName>
</protein>
<keyword evidence="1" id="KW-0521">NADP</keyword>
<proteinExistence type="predicted"/>
<dbReference type="EMBL" id="MDZA01000110">
    <property type="protein sequence ID" value="OGX90856.1"/>
    <property type="molecule type" value="Genomic_DNA"/>
</dbReference>
<comment type="caution">
    <text evidence="3">The sequence shown here is derived from an EMBL/GenBank/DDBJ whole genome shotgun (WGS) entry which is preliminary data.</text>
</comment>
<evidence type="ECO:0000256" key="1">
    <source>
        <dbReference type="ARBA" id="ARBA00022857"/>
    </source>
</evidence>
<dbReference type="RefSeq" id="WP_158022791.1">
    <property type="nucleotide sequence ID" value="NZ_MDZA01000110.1"/>
</dbReference>
<evidence type="ECO:0000313" key="4">
    <source>
        <dbReference type="Proteomes" id="UP000177506"/>
    </source>
</evidence>
<gene>
    <name evidence="3" type="ORF">BEN49_05890</name>
</gene>
<dbReference type="AlphaFoldDB" id="A0A1G1TJ14"/>
<dbReference type="Pfam" id="PF00106">
    <property type="entry name" value="adh_short"/>
    <property type="match status" value="1"/>
</dbReference>
<name>A0A1G1TJ14_9BACT</name>
<accession>A0A1G1TJ14</accession>
<sequence length="173" mass="18298">MPLDVTEADSISGAVAQIRQLASHVDLLVNNAGVAPEVMSVAPPSREALRDTFATNAEGTIFFTEALLELLADKGQVVFITTKMGTPQNAGPNGTAYRVSKAAINMYAAVLAQRVADRHIRVTPIHPGWVQTRLGGDQAPMTPEQAAEAIYQGITAPLASGQFWDGETNSVLA</sequence>
<dbReference type="PRINTS" id="PR00080">
    <property type="entry name" value="SDRFAMILY"/>
</dbReference>
<dbReference type="PRINTS" id="PR00081">
    <property type="entry name" value="GDHRDH"/>
</dbReference>
<evidence type="ECO:0000256" key="2">
    <source>
        <dbReference type="ARBA" id="ARBA00023002"/>
    </source>
</evidence>
<dbReference type="InterPro" id="IPR051468">
    <property type="entry name" value="Fungal_SecMetab_SDRs"/>
</dbReference>
<dbReference type="GO" id="GO:0005737">
    <property type="term" value="C:cytoplasm"/>
    <property type="evidence" value="ECO:0007669"/>
    <property type="project" value="TreeGrafter"/>
</dbReference>
<dbReference type="Proteomes" id="UP000177506">
    <property type="component" value="Unassembled WGS sequence"/>
</dbReference>
<dbReference type="InterPro" id="IPR036291">
    <property type="entry name" value="NAD(P)-bd_dom_sf"/>
</dbReference>
<keyword evidence="4" id="KW-1185">Reference proteome</keyword>
<dbReference type="OrthoDB" id="5786478at2"/>
<dbReference type="PANTHER" id="PTHR43544">
    <property type="entry name" value="SHORT-CHAIN DEHYDROGENASE/REDUCTASE"/>
    <property type="match status" value="1"/>
</dbReference>
<dbReference type="SUPFAM" id="SSF51735">
    <property type="entry name" value="NAD(P)-binding Rossmann-fold domains"/>
    <property type="match status" value="1"/>
</dbReference>
<evidence type="ECO:0008006" key="5">
    <source>
        <dbReference type="Google" id="ProtNLM"/>
    </source>
</evidence>
<organism evidence="3 4">
    <name type="scientific">Hymenobacter coccineus</name>
    <dbReference type="NCBI Taxonomy" id="1908235"/>
    <lineage>
        <taxon>Bacteria</taxon>
        <taxon>Pseudomonadati</taxon>
        <taxon>Bacteroidota</taxon>
        <taxon>Cytophagia</taxon>
        <taxon>Cytophagales</taxon>
        <taxon>Hymenobacteraceae</taxon>
        <taxon>Hymenobacter</taxon>
    </lineage>
</organism>
<keyword evidence="2" id="KW-0560">Oxidoreductase</keyword>
<reference evidence="3 4" key="1">
    <citation type="submission" date="2016-08" db="EMBL/GenBank/DDBJ databases">
        <title>Hymenobacter coccineus sp. nov., Hymenobacter lapidarius sp. nov. and Hymenobacter glacialis sp. nov., isolated from Antarctic soil.</title>
        <authorList>
            <person name="Sedlacek I."/>
            <person name="Kralova S."/>
            <person name="Kyrova K."/>
            <person name="Maslanova I."/>
            <person name="Stankova E."/>
            <person name="Vrbovska V."/>
            <person name="Nemec M."/>
            <person name="Bartak M."/>
            <person name="Svec P."/>
            <person name="Busse H.-J."/>
            <person name="Pantucek R."/>
        </authorList>
    </citation>
    <scope>NUCLEOTIDE SEQUENCE [LARGE SCALE GENOMIC DNA]</scope>
    <source>
        <strain evidence="3 4">CCM 8649</strain>
    </source>
</reference>
<dbReference type="InterPro" id="IPR002347">
    <property type="entry name" value="SDR_fam"/>
</dbReference>
<dbReference type="GO" id="GO:0016491">
    <property type="term" value="F:oxidoreductase activity"/>
    <property type="evidence" value="ECO:0007669"/>
    <property type="project" value="UniProtKB-KW"/>
</dbReference>
<dbReference type="PANTHER" id="PTHR43544:SF7">
    <property type="entry name" value="NADB-LER2"/>
    <property type="match status" value="1"/>
</dbReference>
<dbReference type="Gene3D" id="3.40.50.720">
    <property type="entry name" value="NAD(P)-binding Rossmann-like Domain"/>
    <property type="match status" value="1"/>
</dbReference>